<dbReference type="RefSeq" id="WP_164534092.1">
    <property type="nucleotide sequence ID" value="NZ_JAALFG010000002.1"/>
</dbReference>
<dbReference type="SUPFAM" id="SSF53383">
    <property type="entry name" value="PLP-dependent transferases"/>
    <property type="match status" value="1"/>
</dbReference>
<reference evidence="6 7" key="1">
    <citation type="submission" date="2020-02" db="EMBL/GenBank/DDBJ databases">
        <authorList>
            <person name="Khan S.A."/>
            <person name="Jeon C.O."/>
            <person name="Chun B.H."/>
        </authorList>
    </citation>
    <scope>NUCLEOTIDE SEQUENCE [LARGE SCALE GENOMIC DNA]</scope>
    <source>
        <strain evidence="6 7">H239</strain>
    </source>
</reference>
<evidence type="ECO:0000256" key="5">
    <source>
        <dbReference type="RuleBase" id="RU004508"/>
    </source>
</evidence>
<comment type="similarity">
    <text evidence="2 5">Belongs to the DegT/DnrJ/EryC1 family.</text>
</comment>
<sequence length="379" mass="40449">MTGVSFYNHPRLYQRDKAAIDAAIARVIASGRFDWGDEVPAFEEEFAAWNGASHAVAVASGTAALKIALLALGIGPGDEIITVANTDIGSSSSIHHAGATPIWVDINPVSRNMDVEALGAAITPRTRAILPVDLYGHPANMIAIMAVAEEHGLKVVEDACLALGATIGGVKLGTLAHATCFSFAPSKHLGSFGSGGAVLTEDAELAERMRKISAYGQERSRHYAMHGAGMGGLHHETHGLNERLAEMQAAILRAKLPHLDGTIAERRAQARRYAEGLAGLGLDLPQTLLGYEHSWRNYVIESDDRLGLAERLRSMGIPTNLTYAPPLHLQPVFADRAMGRGDLPVTERFCDRLLGLPIGPQLSMDEIDLVIAAVRKAVA</sequence>
<dbReference type="GO" id="GO:0008483">
    <property type="term" value="F:transaminase activity"/>
    <property type="evidence" value="ECO:0007669"/>
    <property type="project" value="UniProtKB-KW"/>
</dbReference>
<keyword evidence="7" id="KW-1185">Reference proteome</keyword>
<dbReference type="GO" id="GO:0000271">
    <property type="term" value="P:polysaccharide biosynthetic process"/>
    <property type="evidence" value="ECO:0007669"/>
    <property type="project" value="TreeGrafter"/>
</dbReference>
<gene>
    <name evidence="6" type="ORF">G5575_09415</name>
</gene>
<keyword evidence="6" id="KW-0032">Aminotransferase</keyword>
<dbReference type="AlphaFoldDB" id="A0A6M1SM92"/>
<keyword evidence="1 4" id="KW-0663">Pyridoxal phosphate</keyword>
<evidence type="ECO:0000313" key="7">
    <source>
        <dbReference type="Proteomes" id="UP000474802"/>
    </source>
</evidence>
<dbReference type="PANTHER" id="PTHR30244:SF36">
    <property type="entry name" value="3-OXO-GLUCOSE-6-PHOSPHATE:GLUTAMATE AMINOTRANSFERASE"/>
    <property type="match status" value="1"/>
</dbReference>
<dbReference type="Gene3D" id="3.40.640.10">
    <property type="entry name" value="Type I PLP-dependent aspartate aminotransferase-like (Major domain)"/>
    <property type="match status" value="1"/>
</dbReference>
<dbReference type="Pfam" id="PF01041">
    <property type="entry name" value="DegT_DnrJ_EryC1"/>
    <property type="match status" value="1"/>
</dbReference>
<dbReference type="PANTHER" id="PTHR30244">
    <property type="entry name" value="TRANSAMINASE"/>
    <property type="match status" value="1"/>
</dbReference>
<feature type="active site" description="Proton acceptor" evidence="3">
    <location>
        <position position="187"/>
    </location>
</feature>
<dbReference type="InterPro" id="IPR000653">
    <property type="entry name" value="DegT/StrS_aminotransferase"/>
</dbReference>
<name>A0A6M1SM92_9HYPH</name>
<evidence type="ECO:0000256" key="1">
    <source>
        <dbReference type="ARBA" id="ARBA00022898"/>
    </source>
</evidence>
<dbReference type="InterPro" id="IPR015421">
    <property type="entry name" value="PyrdxlP-dep_Trfase_major"/>
</dbReference>
<reference evidence="6 7" key="2">
    <citation type="submission" date="2020-03" db="EMBL/GenBank/DDBJ databases">
        <title>Devosia chinhatensis sp. nov., isolated from a hexachlorocyclohexane (HCH) dump site in India.</title>
        <authorList>
            <person name="Kumar M."/>
            <person name="Lal R."/>
        </authorList>
    </citation>
    <scope>NUCLEOTIDE SEQUENCE [LARGE SCALE GENOMIC DNA]</scope>
    <source>
        <strain evidence="6 7">H239</strain>
    </source>
</reference>
<comment type="caution">
    <text evidence="6">The sequence shown here is derived from an EMBL/GenBank/DDBJ whole genome shotgun (WGS) entry which is preliminary data.</text>
</comment>
<feature type="modified residue" description="N6-(pyridoxal phosphate)lysine" evidence="4">
    <location>
        <position position="187"/>
    </location>
</feature>
<accession>A0A6M1SM92</accession>
<evidence type="ECO:0000256" key="4">
    <source>
        <dbReference type="PIRSR" id="PIRSR000390-2"/>
    </source>
</evidence>
<dbReference type="EMBL" id="JAALFG010000002">
    <property type="protein sequence ID" value="NGP17844.1"/>
    <property type="molecule type" value="Genomic_DNA"/>
</dbReference>
<evidence type="ECO:0000256" key="3">
    <source>
        <dbReference type="PIRSR" id="PIRSR000390-1"/>
    </source>
</evidence>
<dbReference type="PIRSF" id="PIRSF000390">
    <property type="entry name" value="PLP_StrS"/>
    <property type="match status" value="1"/>
</dbReference>
<keyword evidence="6" id="KW-0808">Transferase</keyword>
<dbReference type="InterPro" id="IPR015422">
    <property type="entry name" value="PyrdxlP-dep_Trfase_small"/>
</dbReference>
<dbReference type="GO" id="GO:0030170">
    <property type="term" value="F:pyridoxal phosphate binding"/>
    <property type="evidence" value="ECO:0007669"/>
    <property type="project" value="TreeGrafter"/>
</dbReference>
<organism evidence="6 7">
    <name type="scientific">Devosia aurantiaca</name>
    <dbReference type="NCBI Taxonomy" id="2714858"/>
    <lineage>
        <taxon>Bacteria</taxon>
        <taxon>Pseudomonadati</taxon>
        <taxon>Pseudomonadota</taxon>
        <taxon>Alphaproteobacteria</taxon>
        <taxon>Hyphomicrobiales</taxon>
        <taxon>Devosiaceae</taxon>
        <taxon>Devosia</taxon>
    </lineage>
</organism>
<evidence type="ECO:0000313" key="6">
    <source>
        <dbReference type="EMBL" id="NGP17844.1"/>
    </source>
</evidence>
<protein>
    <submittedName>
        <fullName evidence="6">DegT/DnrJ/EryC1/StrS family aminotransferase</fullName>
    </submittedName>
</protein>
<evidence type="ECO:0000256" key="2">
    <source>
        <dbReference type="ARBA" id="ARBA00037999"/>
    </source>
</evidence>
<dbReference type="InterPro" id="IPR015424">
    <property type="entry name" value="PyrdxlP-dep_Trfase"/>
</dbReference>
<dbReference type="Gene3D" id="3.90.1150.10">
    <property type="entry name" value="Aspartate Aminotransferase, domain 1"/>
    <property type="match status" value="1"/>
</dbReference>
<dbReference type="CDD" id="cd00616">
    <property type="entry name" value="AHBA_syn"/>
    <property type="match status" value="1"/>
</dbReference>
<dbReference type="Proteomes" id="UP000474802">
    <property type="component" value="Unassembled WGS sequence"/>
</dbReference>
<proteinExistence type="inferred from homology"/>